<dbReference type="PANTHER" id="PTHR34595:SF7">
    <property type="entry name" value="SLL1039 PROTEIN"/>
    <property type="match status" value="1"/>
</dbReference>
<dbReference type="RefSeq" id="WP_305169903.1">
    <property type="nucleotide sequence ID" value="NZ_JAUUUU010000002.1"/>
</dbReference>
<reference evidence="2" key="1">
    <citation type="journal article" date="2010" name="Int. J. Syst. Evol. Microbiol.">
        <title>Porticoccus litoralis gen. nov., sp. nov., a gammaproteobacterium isolated from the Yellow Sea.</title>
        <authorList>
            <person name="Oh H.M."/>
            <person name="Kim H."/>
            <person name="Kim K.M."/>
            <person name="Min G.S."/>
            <person name="Cho J.C."/>
        </authorList>
    </citation>
    <scope>NUCLEOTIDE SEQUENCE</scope>
    <source>
        <strain evidence="2">DSM 25064</strain>
    </source>
</reference>
<feature type="domain" description="DUF403" evidence="1">
    <location>
        <begin position="3"/>
        <end position="308"/>
    </location>
</feature>
<evidence type="ECO:0000259" key="1">
    <source>
        <dbReference type="Pfam" id="PF04168"/>
    </source>
</evidence>
<dbReference type="InterPro" id="IPR007296">
    <property type="entry name" value="DUF403"/>
</dbReference>
<proteinExistence type="predicted"/>
<protein>
    <submittedName>
        <fullName evidence="2">Alpha-E domain-containing protein</fullName>
    </submittedName>
</protein>
<sequence length="318" mass="36917">MTMLSRVADRLYWMSRYLERAENTARFTSAYTHLILDLPRGTELGGWQVLVDILDAEPVFKKHYRVFNEQNVLRFLIADLNNFSSINYAIKAARENVRTTRDVLPEETWEHVNELHIMCKDMAEKSVGRRHRYEFLEQIISRCQMINGLLMTTLCRDHPHRFIKLGHLMERADMTTRIVDVGAGAILERENNNPAEDTLLWSSMLQSLSAISAYRQKIGPLVEPDPAVNFIFKEQTLPRTVAFCLKGILEELQPLKNNETAIGIAESALRKLTRFDVKKKSYEELHQFIDQFQIYLCDLDDAITNTWFLPIPTEPQEA</sequence>
<name>A0AAW8B337_9GAMM</name>
<dbReference type="AlphaFoldDB" id="A0AAW8B337"/>
<dbReference type="Proteomes" id="UP001178354">
    <property type="component" value="Unassembled WGS sequence"/>
</dbReference>
<gene>
    <name evidence="2" type="ORF">Q8A57_05070</name>
</gene>
<dbReference type="EMBL" id="JAUUUU010000002">
    <property type="protein sequence ID" value="MDP1520336.1"/>
    <property type="molecule type" value="Genomic_DNA"/>
</dbReference>
<reference evidence="2" key="2">
    <citation type="submission" date="2023-08" db="EMBL/GenBank/DDBJ databases">
        <authorList>
            <person name="Luo J."/>
        </authorList>
    </citation>
    <scope>NUCLEOTIDE SEQUENCE</scope>
    <source>
        <strain evidence="2">DSM 25064</strain>
    </source>
</reference>
<dbReference type="PANTHER" id="PTHR34595">
    <property type="entry name" value="BLR5612 PROTEIN"/>
    <property type="match status" value="1"/>
</dbReference>
<evidence type="ECO:0000313" key="3">
    <source>
        <dbReference type="Proteomes" id="UP001178354"/>
    </source>
</evidence>
<comment type="caution">
    <text evidence="2">The sequence shown here is derived from an EMBL/GenBank/DDBJ whole genome shotgun (WGS) entry which is preliminary data.</text>
</comment>
<organism evidence="2 3">
    <name type="scientific">Porticoccus litoralis</name>
    <dbReference type="NCBI Taxonomy" id="434086"/>
    <lineage>
        <taxon>Bacteria</taxon>
        <taxon>Pseudomonadati</taxon>
        <taxon>Pseudomonadota</taxon>
        <taxon>Gammaproteobacteria</taxon>
        <taxon>Cellvibrionales</taxon>
        <taxon>Porticoccaceae</taxon>
        <taxon>Porticoccus</taxon>
    </lineage>
</organism>
<keyword evidence="3" id="KW-1185">Reference proteome</keyword>
<evidence type="ECO:0000313" key="2">
    <source>
        <dbReference type="EMBL" id="MDP1520336.1"/>
    </source>
</evidence>
<dbReference type="Pfam" id="PF04168">
    <property type="entry name" value="Alpha-E"/>
    <property type="match status" value="1"/>
</dbReference>
<dbReference type="InterPro" id="IPR051680">
    <property type="entry name" value="ATP-dep_Glu-Cys_Ligase-2"/>
</dbReference>
<accession>A0AAW8B337</accession>